<proteinExistence type="predicted"/>
<accession>A0AAD2GZX9</accession>
<sequence>VVDQDVDGLGVEVDLGGCPAHVLQRCEIENQWPDLSLGALLLQCSSRKLQSAIPCSAPDAAGCHRSSYTHRSLLYPVMMTRWAYLAMTRAASKPIPFRDVPVISTAESLRSLDAPTSSSGETHHSCP</sequence>
<keyword evidence="2" id="KW-1185">Reference proteome</keyword>
<organism evidence="1 2">
    <name type="scientific">Mycena citricolor</name>
    <dbReference type="NCBI Taxonomy" id="2018698"/>
    <lineage>
        <taxon>Eukaryota</taxon>
        <taxon>Fungi</taxon>
        <taxon>Dikarya</taxon>
        <taxon>Basidiomycota</taxon>
        <taxon>Agaricomycotina</taxon>
        <taxon>Agaricomycetes</taxon>
        <taxon>Agaricomycetidae</taxon>
        <taxon>Agaricales</taxon>
        <taxon>Marasmiineae</taxon>
        <taxon>Mycenaceae</taxon>
        <taxon>Mycena</taxon>
    </lineage>
</organism>
<evidence type="ECO:0000313" key="1">
    <source>
        <dbReference type="EMBL" id="CAK5267284.1"/>
    </source>
</evidence>
<protein>
    <submittedName>
        <fullName evidence="1">Uncharacterized protein</fullName>
    </submittedName>
</protein>
<name>A0AAD2GZX9_9AGAR</name>
<evidence type="ECO:0000313" key="2">
    <source>
        <dbReference type="Proteomes" id="UP001295794"/>
    </source>
</evidence>
<reference evidence="1" key="1">
    <citation type="submission" date="2023-11" db="EMBL/GenBank/DDBJ databases">
        <authorList>
            <person name="De Vega J J."/>
            <person name="De Vega J J."/>
        </authorList>
    </citation>
    <scope>NUCLEOTIDE SEQUENCE</scope>
</reference>
<dbReference type="EMBL" id="CAVNYO010000118">
    <property type="protein sequence ID" value="CAK5267284.1"/>
    <property type="molecule type" value="Genomic_DNA"/>
</dbReference>
<dbReference type="Proteomes" id="UP001295794">
    <property type="component" value="Unassembled WGS sequence"/>
</dbReference>
<comment type="caution">
    <text evidence="1">The sequence shown here is derived from an EMBL/GenBank/DDBJ whole genome shotgun (WGS) entry which is preliminary data.</text>
</comment>
<dbReference type="AlphaFoldDB" id="A0AAD2GZX9"/>
<feature type="non-terminal residue" evidence="1">
    <location>
        <position position="1"/>
    </location>
</feature>
<gene>
    <name evidence="1" type="ORF">MYCIT1_LOCUS9667</name>
</gene>